<evidence type="ECO:0000259" key="4">
    <source>
        <dbReference type="Pfam" id="PF13407"/>
    </source>
</evidence>
<dbReference type="InterPro" id="IPR050555">
    <property type="entry name" value="Bact_Solute-Bind_Prot2"/>
</dbReference>
<organism evidence="5 6">
    <name type="scientific">Jeotgalibacillus proteolyticus</name>
    <dbReference type="NCBI Taxonomy" id="2082395"/>
    <lineage>
        <taxon>Bacteria</taxon>
        <taxon>Bacillati</taxon>
        <taxon>Bacillota</taxon>
        <taxon>Bacilli</taxon>
        <taxon>Bacillales</taxon>
        <taxon>Caryophanaceae</taxon>
        <taxon>Jeotgalibacillus</taxon>
    </lineage>
</organism>
<evidence type="ECO:0000313" key="5">
    <source>
        <dbReference type="EMBL" id="PPA69357.1"/>
    </source>
</evidence>
<dbReference type="EMBL" id="PREZ01000006">
    <property type="protein sequence ID" value="PPA69357.1"/>
    <property type="molecule type" value="Genomic_DNA"/>
</dbReference>
<dbReference type="Gene3D" id="3.40.50.2300">
    <property type="match status" value="2"/>
</dbReference>
<evidence type="ECO:0000256" key="2">
    <source>
        <dbReference type="ARBA" id="ARBA00007639"/>
    </source>
</evidence>
<dbReference type="GO" id="GO:0030288">
    <property type="term" value="C:outer membrane-bounded periplasmic space"/>
    <property type="evidence" value="ECO:0007669"/>
    <property type="project" value="TreeGrafter"/>
</dbReference>
<comment type="subcellular location">
    <subcellularLocation>
        <location evidence="1">Cell envelope</location>
    </subcellularLocation>
</comment>
<dbReference type="AlphaFoldDB" id="A0A2S5G8M5"/>
<dbReference type="GO" id="GO:0030246">
    <property type="term" value="F:carbohydrate binding"/>
    <property type="evidence" value="ECO:0007669"/>
    <property type="project" value="TreeGrafter"/>
</dbReference>
<dbReference type="OrthoDB" id="6196975at2"/>
<dbReference type="Pfam" id="PF13407">
    <property type="entry name" value="Peripla_BP_4"/>
    <property type="match status" value="1"/>
</dbReference>
<accession>A0A2S5G8M5</accession>
<name>A0A2S5G8M5_9BACL</name>
<feature type="chain" id="PRO_5015720607" evidence="3">
    <location>
        <begin position="24"/>
        <end position="325"/>
    </location>
</feature>
<dbReference type="PANTHER" id="PTHR30036:SF7">
    <property type="entry name" value="ABC TRANSPORTER PERIPLASMIC-BINDING PROTEIN YPHF"/>
    <property type="match status" value="1"/>
</dbReference>
<dbReference type="Proteomes" id="UP000239047">
    <property type="component" value="Unassembled WGS sequence"/>
</dbReference>
<gene>
    <name evidence="5" type="ORF">C4B60_16315</name>
</gene>
<keyword evidence="6" id="KW-1185">Reference proteome</keyword>
<feature type="domain" description="Periplasmic binding protein" evidence="4">
    <location>
        <begin position="47"/>
        <end position="303"/>
    </location>
</feature>
<dbReference type="RefSeq" id="WP_104059095.1">
    <property type="nucleotide sequence ID" value="NZ_PREZ01000006.1"/>
</dbReference>
<evidence type="ECO:0000256" key="1">
    <source>
        <dbReference type="ARBA" id="ARBA00004196"/>
    </source>
</evidence>
<evidence type="ECO:0000313" key="6">
    <source>
        <dbReference type="Proteomes" id="UP000239047"/>
    </source>
</evidence>
<dbReference type="InterPro" id="IPR025997">
    <property type="entry name" value="SBP_2_dom"/>
</dbReference>
<dbReference type="SUPFAM" id="SSF53822">
    <property type="entry name" value="Periplasmic binding protein-like I"/>
    <property type="match status" value="1"/>
</dbReference>
<reference evidence="5 6" key="1">
    <citation type="submission" date="2018-02" db="EMBL/GenBank/DDBJ databases">
        <title>Jeotgalibacillus proteolyticum sp. nov. a protease producing bacterium isolated from ocean sediments of Laizhou Bay.</title>
        <authorList>
            <person name="Li Y."/>
        </authorList>
    </citation>
    <scope>NUCLEOTIDE SEQUENCE [LARGE SCALE GENOMIC DNA]</scope>
    <source>
        <strain evidence="5 6">22-7</strain>
    </source>
</reference>
<protein>
    <submittedName>
        <fullName evidence="5">Sugar ABC transporter substrate-binding protein</fullName>
    </submittedName>
</protein>
<dbReference type="PANTHER" id="PTHR30036">
    <property type="entry name" value="D-XYLOSE-BINDING PERIPLASMIC PROTEIN"/>
    <property type="match status" value="1"/>
</dbReference>
<dbReference type="InterPro" id="IPR028082">
    <property type="entry name" value="Peripla_BP_I"/>
</dbReference>
<proteinExistence type="inferred from homology"/>
<comment type="similarity">
    <text evidence="2">Belongs to the bacterial solute-binding protein 2 family.</text>
</comment>
<evidence type="ECO:0000256" key="3">
    <source>
        <dbReference type="SAM" id="SignalP"/>
    </source>
</evidence>
<feature type="signal peptide" evidence="3">
    <location>
        <begin position="1"/>
        <end position="23"/>
    </location>
</feature>
<comment type="caution">
    <text evidence="5">The sequence shown here is derived from an EMBL/GenBank/DDBJ whole genome shotgun (WGS) entry which is preliminary data.</text>
</comment>
<keyword evidence="3" id="KW-0732">Signal</keyword>
<sequence length="325" mass="36489">MRKIVALMAAGLGGFLFYSTFQAAGAVFYTNWHLPAESKESPDRPRVAFIMNEMDHPFWVEVIAGAEEQAEIAGVDLDVTGIYGTNRDDFLRKIEIAIYSKVDGIIVQGLDHEKFKELTKLKAASYGIPIITVAHDVPKEESLRKTYVGSNQFSAGEQLAAQLIEDMGPEGEVVLMMNAEQEYFQQQRLDGIKNYLNGHSEIETIEAKIGADSNPDISAISDLLNYYPETEAYIAVNAAFTQNLVTEIETRSKVDPYYLYTFDEEREAYALLESGKIDGIVEQSPQEMGKISVQRMKEWLDKENVPLDIEGYFTETRIIKDAAPQ</sequence>